<sequence>MSAKSNQSYSMDKSKDDIIARTREVYHATWLWSAFTNIPLLEFVTTCEFRDSSEPFDKLLELCDSHMAQTKNNEQEQGHWDRANGLFLSPPILFSEATDVSEPPRALWETGTGTCTSFAAGVKEMAAMGGNMVNYASKGKAKHRAAHLKFGDESVLVVDSAFKKADVLTLGEKKHQRWHNKAGRNDPSTCESITTAMATCATQLKQTFRSGVVLLRETSGTELAFSYEIMFSPYHRAFRVKGPDHYEYITFGGDATHIESAACYNYVLGMCTTNKPKVDNIILPSVGRLFKAALRRWGGARKSKAFSIGEKEANWAQKPVY</sequence>
<evidence type="ECO:0000313" key="1">
    <source>
        <dbReference type="EMBL" id="KAF2735260.1"/>
    </source>
</evidence>
<keyword evidence="2" id="KW-1185">Reference proteome</keyword>
<comment type="caution">
    <text evidence="1">The sequence shown here is derived from an EMBL/GenBank/DDBJ whole genome shotgun (WGS) entry which is preliminary data.</text>
</comment>
<accession>A0A9P4QZD3</accession>
<reference evidence="1" key="1">
    <citation type="journal article" date="2020" name="Stud. Mycol.">
        <title>101 Dothideomycetes genomes: a test case for predicting lifestyles and emergence of pathogens.</title>
        <authorList>
            <person name="Haridas S."/>
            <person name="Albert R."/>
            <person name="Binder M."/>
            <person name="Bloem J."/>
            <person name="Labutti K."/>
            <person name="Salamov A."/>
            <person name="Andreopoulos B."/>
            <person name="Baker S."/>
            <person name="Barry K."/>
            <person name="Bills G."/>
            <person name="Bluhm B."/>
            <person name="Cannon C."/>
            <person name="Castanera R."/>
            <person name="Culley D."/>
            <person name="Daum C."/>
            <person name="Ezra D."/>
            <person name="Gonzalez J."/>
            <person name="Henrissat B."/>
            <person name="Kuo A."/>
            <person name="Liang C."/>
            <person name="Lipzen A."/>
            <person name="Lutzoni F."/>
            <person name="Magnuson J."/>
            <person name="Mondo S."/>
            <person name="Nolan M."/>
            <person name="Ohm R."/>
            <person name="Pangilinan J."/>
            <person name="Park H.-J."/>
            <person name="Ramirez L."/>
            <person name="Alfaro M."/>
            <person name="Sun H."/>
            <person name="Tritt A."/>
            <person name="Yoshinaga Y."/>
            <person name="Zwiers L.-H."/>
            <person name="Turgeon B."/>
            <person name="Goodwin S."/>
            <person name="Spatafora J."/>
            <person name="Crous P."/>
            <person name="Grigoriev I."/>
        </authorList>
    </citation>
    <scope>NUCLEOTIDE SEQUENCE</scope>
    <source>
        <strain evidence="1">CBS 125425</strain>
    </source>
</reference>
<evidence type="ECO:0000313" key="2">
    <source>
        <dbReference type="Proteomes" id="UP000799444"/>
    </source>
</evidence>
<organism evidence="1 2">
    <name type="scientific">Polyplosphaeria fusca</name>
    <dbReference type="NCBI Taxonomy" id="682080"/>
    <lineage>
        <taxon>Eukaryota</taxon>
        <taxon>Fungi</taxon>
        <taxon>Dikarya</taxon>
        <taxon>Ascomycota</taxon>
        <taxon>Pezizomycotina</taxon>
        <taxon>Dothideomycetes</taxon>
        <taxon>Pleosporomycetidae</taxon>
        <taxon>Pleosporales</taxon>
        <taxon>Tetraplosphaeriaceae</taxon>
        <taxon>Polyplosphaeria</taxon>
    </lineage>
</organism>
<dbReference type="Proteomes" id="UP000799444">
    <property type="component" value="Unassembled WGS sequence"/>
</dbReference>
<proteinExistence type="predicted"/>
<name>A0A9P4QZD3_9PLEO</name>
<gene>
    <name evidence="1" type="ORF">EJ04DRAFT_563599</name>
</gene>
<protein>
    <submittedName>
        <fullName evidence="1">Uncharacterized protein</fullName>
    </submittedName>
</protein>
<dbReference type="EMBL" id="ML996138">
    <property type="protein sequence ID" value="KAF2735260.1"/>
    <property type="molecule type" value="Genomic_DNA"/>
</dbReference>
<dbReference type="AlphaFoldDB" id="A0A9P4QZD3"/>